<keyword evidence="2" id="KW-1185">Reference proteome</keyword>
<dbReference type="Proteomes" id="UP001500843">
    <property type="component" value="Unassembled WGS sequence"/>
</dbReference>
<proteinExistence type="predicted"/>
<evidence type="ECO:0000313" key="1">
    <source>
        <dbReference type="EMBL" id="GAA4708116.1"/>
    </source>
</evidence>
<comment type="caution">
    <text evidence="1">The sequence shown here is derived from an EMBL/GenBank/DDBJ whole genome shotgun (WGS) entry which is preliminary data.</text>
</comment>
<sequence length="213" mass="22466">MTCQHTLHVPAAGIRLAWSSATTIVIDPGPDENARTRNLARERCLLTGAVVLSLAGLVILQGSQPDERPWILAAGLLLSALACAAARPGQRAVPPGLVELLEPLRVIDPLHPGEIHRLVWEAAGLIETTTRRGDMPTCSHCADRIDQIHALLHVLVQPHGGGPVLARRLDSSMPAAGETGTTARPPGAHISSCPWGCTCPPRPGTQAVKQKAP</sequence>
<dbReference type="EMBL" id="BAABHM010000013">
    <property type="protein sequence ID" value="GAA4708116.1"/>
    <property type="molecule type" value="Genomic_DNA"/>
</dbReference>
<gene>
    <name evidence="1" type="ORF">GCM10023198_33360</name>
</gene>
<reference evidence="2" key="1">
    <citation type="journal article" date="2019" name="Int. J. Syst. Evol. Microbiol.">
        <title>The Global Catalogue of Microorganisms (GCM) 10K type strain sequencing project: providing services to taxonomists for standard genome sequencing and annotation.</title>
        <authorList>
            <consortium name="The Broad Institute Genomics Platform"/>
            <consortium name="The Broad Institute Genome Sequencing Center for Infectious Disease"/>
            <person name="Wu L."/>
            <person name="Ma J."/>
        </authorList>
    </citation>
    <scope>NUCLEOTIDE SEQUENCE [LARGE SCALE GENOMIC DNA]</scope>
    <source>
        <strain evidence="2">JCM 17975</strain>
    </source>
</reference>
<accession>A0ABP8XH95</accession>
<protein>
    <submittedName>
        <fullName evidence="1">Uncharacterized protein</fullName>
    </submittedName>
</protein>
<name>A0ABP8XH95_9MICO</name>
<organism evidence="1 2">
    <name type="scientific">Promicromonospora umidemergens</name>
    <dbReference type="NCBI Taxonomy" id="629679"/>
    <lineage>
        <taxon>Bacteria</taxon>
        <taxon>Bacillati</taxon>
        <taxon>Actinomycetota</taxon>
        <taxon>Actinomycetes</taxon>
        <taxon>Micrococcales</taxon>
        <taxon>Promicromonosporaceae</taxon>
        <taxon>Promicromonospora</taxon>
    </lineage>
</organism>
<evidence type="ECO:0000313" key="2">
    <source>
        <dbReference type="Proteomes" id="UP001500843"/>
    </source>
</evidence>